<dbReference type="EMBL" id="VYQA01000007">
    <property type="protein sequence ID" value="KAA9029684.1"/>
    <property type="molecule type" value="Genomic_DNA"/>
</dbReference>
<accession>A0A5J5I1N3</accession>
<evidence type="ECO:0000313" key="4">
    <source>
        <dbReference type="Proteomes" id="UP000325933"/>
    </source>
</evidence>
<dbReference type="Proteomes" id="UP000326364">
    <property type="component" value="Unassembled WGS sequence"/>
</dbReference>
<organism evidence="3 4">
    <name type="scientific">Sphingobium limneticum</name>
    <dbReference type="NCBI Taxonomy" id="1007511"/>
    <lineage>
        <taxon>Bacteria</taxon>
        <taxon>Pseudomonadati</taxon>
        <taxon>Pseudomonadota</taxon>
        <taxon>Alphaproteobacteria</taxon>
        <taxon>Sphingomonadales</taxon>
        <taxon>Sphingomonadaceae</taxon>
        <taxon>Sphingobium</taxon>
    </lineage>
</organism>
<sequence length="355" mass="37501">MTRSASGRPLRFFAMMLAVWIAIRLLGPDITVPPPLPGPHHPSSSLVLTPITLLDASAMTAMRPIRTITMAVRDPDRLPPTHFVKATAIPRSGHNDGMPIQLMDFVASATDFTHAPQDHARNDGGIHAPTPSPPPLPARPPHTDRWRAGAWLLWRPDSGTANGAFPASQLGGSQAGVRLDYDISPHAASRVTAYGRLTRALQRPAAPEAALGLSMQPARTIPITLAAERRVALGTGGRDANAVMAVGGFGPKTIAPAILGEAYVQTGIVGFRRRDAFIDGKFSLTTPLDAVPIRLGAALSGGAQPGASRLDIGPEMQIRLPLPQANARLSVEWRQRIAGDARPGSGLAITLAADF</sequence>
<feature type="compositionally biased region" description="Pro residues" evidence="1">
    <location>
        <begin position="130"/>
        <end position="140"/>
    </location>
</feature>
<evidence type="ECO:0000256" key="1">
    <source>
        <dbReference type="SAM" id="MobiDB-lite"/>
    </source>
</evidence>
<dbReference type="RefSeq" id="WP_150425662.1">
    <property type="nucleotide sequence ID" value="NZ_VYQA01000007.1"/>
</dbReference>
<proteinExistence type="predicted"/>
<evidence type="ECO:0000313" key="5">
    <source>
        <dbReference type="Proteomes" id="UP000326364"/>
    </source>
</evidence>
<comment type="caution">
    <text evidence="3">The sequence shown here is derived from an EMBL/GenBank/DDBJ whole genome shotgun (WGS) entry which is preliminary data.</text>
</comment>
<dbReference type="AlphaFoldDB" id="A0A5J5I1N3"/>
<keyword evidence="5" id="KW-1185">Reference proteome</keyword>
<name>A0A5J5I1N3_9SPHN</name>
<dbReference type="Proteomes" id="UP000325933">
    <property type="component" value="Unassembled WGS sequence"/>
</dbReference>
<gene>
    <name evidence="3" type="ORF">F4U95_10630</name>
    <name evidence="2" type="ORF">F4U96_10685</name>
</gene>
<feature type="region of interest" description="Disordered" evidence="1">
    <location>
        <begin position="115"/>
        <end position="143"/>
    </location>
</feature>
<reference evidence="4 5" key="1">
    <citation type="submission" date="2019-09" db="EMBL/GenBank/DDBJ databases">
        <authorList>
            <person name="Feng G."/>
        </authorList>
    </citation>
    <scope>NUCLEOTIDE SEQUENCE [LARGE SCALE GENOMIC DNA]</scope>
    <source>
        <strain evidence="3 4">KACC 19283</strain>
        <strain evidence="2 5">KACC 19284</strain>
    </source>
</reference>
<evidence type="ECO:0000313" key="3">
    <source>
        <dbReference type="EMBL" id="KAA9029684.1"/>
    </source>
</evidence>
<evidence type="ECO:0000313" key="2">
    <source>
        <dbReference type="EMBL" id="KAA9016705.1"/>
    </source>
</evidence>
<dbReference type="EMBL" id="VYQB01000007">
    <property type="protein sequence ID" value="KAA9016705.1"/>
    <property type="molecule type" value="Genomic_DNA"/>
</dbReference>
<protein>
    <submittedName>
        <fullName evidence="3">Uncharacterized protein</fullName>
    </submittedName>
</protein>